<dbReference type="OrthoDB" id="5485307at2"/>
<feature type="domain" description="DUF4340" evidence="1">
    <location>
        <begin position="97"/>
        <end position="270"/>
    </location>
</feature>
<evidence type="ECO:0000259" key="1">
    <source>
        <dbReference type="Pfam" id="PF14238"/>
    </source>
</evidence>
<organism evidence="2 3">
    <name type="scientific">Sorangium cellulosum</name>
    <name type="common">Polyangium cellulosum</name>
    <dbReference type="NCBI Taxonomy" id="56"/>
    <lineage>
        <taxon>Bacteria</taxon>
        <taxon>Pseudomonadati</taxon>
        <taxon>Myxococcota</taxon>
        <taxon>Polyangia</taxon>
        <taxon>Polyangiales</taxon>
        <taxon>Polyangiaceae</taxon>
        <taxon>Sorangium</taxon>
    </lineage>
</organism>
<feature type="domain" description="DUF4340" evidence="1">
    <location>
        <begin position="373"/>
        <end position="563"/>
    </location>
</feature>
<gene>
    <name evidence="2" type="ORF">SOCEGT47_021510</name>
</gene>
<reference evidence="2 3" key="1">
    <citation type="submission" date="2015-09" db="EMBL/GenBank/DDBJ databases">
        <title>Sorangium comparison.</title>
        <authorList>
            <person name="Zaburannyi N."/>
            <person name="Bunk B."/>
            <person name="Overmann J."/>
            <person name="Mueller R."/>
        </authorList>
    </citation>
    <scope>NUCLEOTIDE SEQUENCE [LARGE SCALE GENOMIC DNA]</scope>
    <source>
        <strain evidence="2 3">So ceGT47</strain>
    </source>
</reference>
<sequence length="789" mass="82141">MRAVRRHATTLVLVALAAAAAVVLFVLDRGAVSTDEAERRKKHLLEAFRADEITEITVTMAEPGAPPGAQRTARITRGEVDDAGQRPWSVEIDGERHPADEPTVDRLLGTLEFATAERRVSAEASDPAALGLASPRLSIALAMGPRRERLLLGGSAPTPPGAVYAEVAGRGIFVVTKQLAAALEVPPDRFRSRSFVPYPAAELSGLWLDGEGGARRFERAPWGGGRGAGFRFADGSPEGSGLRVSAPELDRVLSALGRMQAEAFLTEEEAQQAAAAGGPRVTLTLLPDDPSAERGVIDLGGPCPGKPDHVVAVRREPTRAAACVPASALEPLTAEASRFIDLALVGAPLDEVAEVKLAAGERSLELARTGAEWHLRAPEDRPVPTETGRALVQTILDVRATRLLPAASDLAALGLAPPRATLRVLSTPPEGPGDGAPRERIETLEIGAERGGVVRVRRLEDGAIAEVPAASAEALLPSEVSLRSMEVFDFEPDRVIALRIERAGLVQRLRRTGDGAWQLVAPTGNGLGADDGLAEELADVLGSLKAERWVAADAGQRYGLGAPRLAIDAELAAATGPGRAAEEQAPARAVRIQLGAKAGAGSFARTGDSAAVFVAPAALEAAAGRLLLRRDVFVIAPQEIARVTLSRGDGRGTPVVIEGSARGFTVAGASDPADAIATAASVRDALADLRAEGAVALGTPERHHGLSPPRLQIVVELTRPQAVPAREGGSPPRPAKGSVRIAIGAGDSFRGTNVVYARRDGVDAIYAIARSRVRPLLDAAGLGGEGAVR</sequence>
<dbReference type="EMBL" id="CP012670">
    <property type="protein sequence ID" value="AUX21664.1"/>
    <property type="molecule type" value="Genomic_DNA"/>
</dbReference>
<dbReference type="InterPro" id="IPR025641">
    <property type="entry name" value="DUF4340"/>
</dbReference>
<name>A0A4P2PXV0_SORCE</name>
<protein>
    <recommendedName>
        <fullName evidence="1">DUF4340 domain-containing protein</fullName>
    </recommendedName>
</protein>
<dbReference type="Proteomes" id="UP000295781">
    <property type="component" value="Chromosome"/>
</dbReference>
<evidence type="ECO:0000313" key="2">
    <source>
        <dbReference type="EMBL" id="AUX21664.1"/>
    </source>
</evidence>
<dbReference type="Pfam" id="PF14238">
    <property type="entry name" value="DUF4340"/>
    <property type="match status" value="2"/>
</dbReference>
<proteinExistence type="predicted"/>
<accession>A0A4P2PXV0</accession>
<dbReference type="AlphaFoldDB" id="A0A4P2PXV0"/>
<evidence type="ECO:0000313" key="3">
    <source>
        <dbReference type="Proteomes" id="UP000295781"/>
    </source>
</evidence>
<dbReference type="RefSeq" id="WP_129346954.1">
    <property type="nucleotide sequence ID" value="NZ_CP012670.1"/>
</dbReference>